<organism evidence="6 8">
    <name type="scientific">Pseudoalteromonas maricaloris</name>
    <dbReference type="NCBI Taxonomy" id="184924"/>
    <lineage>
        <taxon>Bacteria</taxon>
        <taxon>Pseudomonadati</taxon>
        <taxon>Pseudomonadota</taxon>
        <taxon>Gammaproteobacteria</taxon>
        <taxon>Alteromonadales</taxon>
        <taxon>Pseudoalteromonadaceae</taxon>
        <taxon>Pseudoalteromonas</taxon>
    </lineage>
</organism>
<dbReference type="Gene3D" id="1.10.287.130">
    <property type="match status" value="1"/>
</dbReference>
<dbReference type="InterPro" id="IPR003661">
    <property type="entry name" value="HisK_dim/P_dom"/>
</dbReference>
<dbReference type="PRINTS" id="PR00344">
    <property type="entry name" value="BCTRLSENSOR"/>
</dbReference>
<dbReference type="SUPFAM" id="SSF47384">
    <property type="entry name" value="Homodimeric domain of signal transducing histidine kinase"/>
    <property type="match status" value="1"/>
</dbReference>
<dbReference type="PANTHER" id="PTHR43065:SF50">
    <property type="entry name" value="HISTIDINE KINASE"/>
    <property type="match status" value="1"/>
</dbReference>
<dbReference type="GO" id="GO:0000155">
    <property type="term" value="F:phosphorelay sensor kinase activity"/>
    <property type="evidence" value="ECO:0007669"/>
    <property type="project" value="InterPro"/>
</dbReference>
<dbReference type="CDD" id="cd00082">
    <property type="entry name" value="HisKA"/>
    <property type="match status" value="1"/>
</dbReference>
<keyword evidence="7" id="KW-0067">ATP-binding</keyword>
<dbReference type="Proteomes" id="UP000646877">
    <property type="component" value="Unassembled WGS sequence"/>
</dbReference>
<dbReference type="SMART" id="SM00387">
    <property type="entry name" value="HATPase_c"/>
    <property type="match status" value="1"/>
</dbReference>
<keyword evidence="9" id="KW-1185">Reference proteome</keyword>
<evidence type="ECO:0000313" key="8">
    <source>
        <dbReference type="Proteomes" id="UP000646877"/>
    </source>
</evidence>
<dbReference type="AlphaFoldDB" id="A0A8I2H7M7"/>
<keyword evidence="7" id="KW-0547">Nucleotide-binding</keyword>
<dbReference type="GO" id="GO:0005524">
    <property type="term" value="F:ATP binding"/>
    <property type="evidence" value="ECO:0007669"/>
    <property type="project" value="UniProtKB-KW"/>
</dbReference>
<evidence type="ECO:0000313" key="9">
    <source>
        <dbReference type="Proteomes" id="UP001304419"/>
    </source>
</evidence>
<dbReference type="Pfam" id="PF02518">
    <property type="entry name" value="HATPase_c"/>
    <property type="match status" value="1"/>
</dbReference>
<name>A0A8I2H7M7_9GAMM</name>
<evidence type="ECO:0000256" key="3">
    <source>
        <dbReference type="ARBA" id="ARBA00022553"/>
    </source>
</evidence>
<dbReference type="InterPro" id="IPR003594">
    <property type="entry name" value="HATPase_dom"/>
</dbReference>
<evidence type="ECO:0000256" key="2">
    <source>
        <dbReference type="ARBA" id="ARBA00012438"/>
    </source>
</evidence>
<sequence length="432" mass="48279">MFSELQRYIPVGICVLDQAHTVVFANEFLKNRLPDNTPKNIEGMSIDEVFPEAAKIIKRKLKSVFALKAASFSYWEHRPHVFELSSSRPVTGDETSMYQNIQYVPIFEHSEEVKKVCVIIQDVTELASYYQEQKRLTEALEIEKQELKTLNLKLEAAQNQLLQSEKMAAIGQLAAGVAHEINNPIGFVNSNIQSLEGQASGLFAMLDFYESNFSTLADSGLAQQEQQLQNQHSIDFLKEDVPELLQECLEGLDRVSKIVESLKSFSHVDNQEWQEADLIKGIESTLKIANNSIKYHAVINKTYSLDDEVLLYCQPMQINQVFLNLIINAAQSIESSGAVTISIEDKQNEVIIAIQDTGKGIPAEDINKIFNPFFTTKPVGQGTGLGLSLSYSIVAKHKGRIQVDSQVGVGTTFTVSFPKLSEADFSDEFTDK</sequence>
<dbReference type="Proteomes" id="UP001304419">
    <property type="component" value="Chromosome 1"/>
</dbReference>
<feature type="domain" description="Histidine kinase" evidence="5">
    <location>
        <begin position="176"/>
        <end position="421"/>
    </location>
</feature>
<dbReference type="SUPFAM" id="SSF55874">
    <property type="entry name" value="ATPase domain of HSP90 chaperone/DNA topoisomerase II/histidine kinase"/>
    <property type="match status" value="1"/>
</dbReference>
<dbReference type="Gene3D" id="3.30.565.10">
    <property type="entry name" value="Histidine kinase-like ATPase, C-terminal domain"/>
    <property type="match status" value="1"/>
</dbReference>
<evidence type="ECO:0000256" key="4">
    <source>
        <dbReference type="SAM" id="Coils"/>
    </source>
</evidence>
<dbReference type="InterPro" id="IPR004358">
    <property type="entry name" value="Sig_transdc_His_kin-like_C"/>
</dbReference>
<evidence type="ECO:0000259" key="5">
    <source>
        <dbReference type="PROSITE" id="PS50109"/>
    </source>
</evidence>
<dbReference type="Gene3D" id="3.30.450.20">
    <property type="entry name" value="PAS domain"/>
    <property type="match status" value="1"/>
</dbReference>
<proteinExistence type="predicted"/>
<accession>A0A8I2H7M7</accession>
<dbReference type="PANTHER" id="PTHR43065">
    <property type="entry name" value="SENSOR HISTIDINE KINASE"/>
    <property type="match status" value="1"/>
</dbReference>
<dbReference type="EMBL" id="WEIA01000017">
    <property type="protein sequence ID" value="NLR23590.1"/>
    <property type="molecule type" value="Genomic_DNA"/>
</dbReference>
<feature type="coiled-coil region" evidence="4">
    <location>
        <begin position="126"/>
        <end position="167"/>
    </location>
</feature>
<keyword evidence="4" id="KW-0175">Coiled coil</keyword>
<dbReference type="PROSITE" id="PS50109">
    <property type="entry name" value="HIS_KIN"/>
    <property type="match status" value="1"/>
</dbReference>
<dbReference type="EMBL" id="CP137578">
    <property type="protein sequence ID" value="WOX26939.1"/>
    <property type="molecule type" value="Genomic_DNA"/>
</dbReference>
<dbReference type="EC" id="2.7.13.3" evidence="2"/>
<protein>
    <recommendedName>
        <fullName evidence="2">histidine kinase</fullName>
        <ecNumber evidence="2">2.7.13.3</ecNumber>
    </recommendedName>
</protein>
<comment type="catalytic activity">
    <reaction evidence="1">
        <text>ATP + protein L-histidine = ADP + protein N-phospho-L-histidine.</text>
        <dbReference type="EC" id="2.7.13.3"/>
    </reaction>
</comment>
<reference evidence="6" key="1">
    <citation type="submission" date="2019-10" db="EMBL/GenBank/DDBJ databases">
        <authorList>
            <person name="Paulsen S."/>
        </authorList>
    </citation>
    <scope>NUCLEOTIDE SEQUENCE</scope>
    <source>
        <strain evidence="6">LMG 19692</strain>
    </source>
</reference>
<dbReference type="InterPro" id="IPR005467">
    <property type="entry name" value="His_kinase_dom"/>
</dbReference>
<dbReference type="InterPro" id="IPR036097">
    <property type="entry name" value="HisK_dim/P_sf"/>
</dbReference>
<evidence type="ECO:0000256" key="1">
    <source>
        <dbReference type="ARBA" id="ARBA00000085"/>
    </source>
</evidence>
<dbReference type="SMART" id="SM00388">
    <property type="entry name" value="HisKA"/>
    <property type="match status" value="1"/>
</dbReference>
<evidence type="ECO:0000313" key="7">
    <source>
        <dbReference type="EMBL" id="WOX26939.1"/>
    </source>
</evidence>
<keyword evidence="3" id="KW-0597">Phosphoprotein</keyword>
<gene>
    <name evidence="6" type="ORF">F9Y85_20165</name>
    <name evidence="7" type="ORF">R5H13_09670</name>
</gene>
<dbReference type="InterPro" id="IPR036890">
    <property type="entry name" value="HATPase_C_sf"/>
</dbReference>
<evidence type="ECO:0000313" key="6">
    <source>
        <dbReference type="EMBL" id="NLR23590.1"/>
    </source>
</evidence>
<reference evidence="7 9" key="2">
    <citation type="submission" date="2023-10" db="EMBL/GenBank/DDBJ databases">
        <title>To unveil natural product biosynthetic capacity in Pseudoalteromonas.</title>
        <authorList>
            <person name="Wang J."/>
        </authorList>
    </citation>
    <scope>NUCLEOTIDE SEQUENCE [LARGE SCALE GENOMIC DNA]</scope>
    <source>
        <strain evidence="7 9">DSM 15914</strain>
    </source>
</reference>
<dbReference type="RefSeq" id="WP_039495899.1">
    <property type="nucleotide sequence ID" value="NZ_CBCSDF010000006.1"/>
</dbReference>